<feature type="transmembrane region" description="Helical" evidence="7">
    <location>
        <begin position="89"/>
        <end position="108"/>
    </location>
</feature>
<evidence type="ECO:0000256" key="1">
    <source>
        <dbReference type="ARBA" id="ARBA00004651"/>
    </source>
</evidence>
<comment type="subcellular location">
    <subcellularLocation>
        <location evidence="1">Cell membrane</location>
        <topology evidence="1">Multi-pass membrane protein</topology>
    </subcellularLocation>
</comment>
<evidence type="ECO:0000256" key="4">
    <source>
        <dbReference type="ARBA" id="ARBA00022989"/>
    </source>
</evidence>
<evidence type="ECO:0000256" key="5">
    <source>
        <dbReference type="ARBA" id="ARBA00023136"/>
    </source>
</evidence>
<feature type="domain" description="Prepilin type IV endopeptidase peptidase" evidence="8">
    <location>
        <begin position="30"/>
        <end position="164"/>
    </location>
</feature>
<dbReference type="GO" id="GO:0004190">
    <property type="term" value="F:aspartic-type endopeptidase activity"/>
    <property type="evidence" value="ECO:0007669"/>
    <property type="project" value="InterPro"/>
</dbReference>
<keyword evidence="11" id="KW-1185">Reference proteome</keyword>
<feature type="transmembrane region" description="Helical" evidence="7">
    <location>
        <begin position="51"/>
        <end position="69"/>
    </location>
</feature>
<dbReference type="eggNOG" id="arCOG02298">
    <property type="taxonomic scope" value="Archaea"/>
</dbReference>
<evidence type="ECO:0000256" key="2">
    <source>
        <dbReference type="ARBA" id="ARBA00022475"/>
    </source>
</evidence>
<dbReference type="InterPro" id="IPR009655">
    <property type="entry name" value="Preflagellin_peptidase_C"/>
</dbReference>
<keyword evidence="4 7" id="KW-1133">Transmembrane helix</keyword>
<keyword evidence="5 7" id="KW-0472">Membrane</keyword>
<dbReference type="HOGENOM" id="CLU_065732_0_0_2"/>
<dbReference type="Gene3D" id="1.20.120.1220">
    <property type="match status" value="1"/>
</dbReference>
<name>C7NRL6_HALUD</name>
<dbReference type="GO" id="GO:0005886">
    <property type="term" value="C:plasma membrane"/>
    <property type="evidence" value="ECO:0007669"/>
    <property type="project" value="UniProtKB-SubCell"/>
</dbReference>
<dbReference type="AlphaFoldDB" id="C7NRL6"/>
<dbReference type="PANTHER" id="PTHR36506:SF1">
    <property type="entry name" value="PREFLAGELLIN PEPTIDASE"/>
    <property type="match status" value="1"/>
</dbReference>
<dbReference type="KEGG" id="hut:Huta_1780"/>
<evidence type="ECO:0000259" key="8">
    <source>
        <dbReference type="Pfam" id="PF01478"/>
    </source>
</evidence>
<dbReference type="Pfam" id="PF01478">
    <property type="entry name" value="Peptidase_A24"/>
    <property type="match status" value="1"/>
</dbReference>
<dbReference type="Pfam" id="PF06847">
    <property type="entry name" value="Arc_PepC_II"/>
    <property type="match status" value="1"/>
</dbReference>
<dbReference type="InterPro" id="IPR000045">
    <property type="entry name" value="Prepilin_IV_endopep_pep"/>
</dbReference>
<feature type="transmembrane region" description="Helical" evidence="7">
    <location>
        <begin position="120"/>
        <end position="137"/>
    </location>
</feature>
<dbReference type="EMBL" id="CP001687">
    <property type="protein sequence ID" value="ACV11952.1"/>
    <property type="molecule type" value="Genomic_DNA"/>
</dbReference>
<evidence type="ECO:0000256" key="6">
    <source>
        <dbReference type="SAM" id="MobiDB-lite"/>
    </source>
</evidence>
<reference evidence="10 11" key="1">
    <citation type="journal article" date="2009" name="Stand. Genomic Sci.">
        <title>Complete genome sequence of Halorhabdus utahensis type strain (AX-2).</title>
        <authorList>
            <person name="Anderson I."/>
            <person name="Tindall B.J."/>
            <person name="Pomrenke H."/>
            <person name="Goker M."/>
            <person name="Lapidus A."/>
            <person name="Nolan M."/>
            <person name="Copeland A."/>
            <person name="Glavina Del Rio T."/>
            <person name="Chen F."/>
            <person name="Tice H."/>
            <person name="Cheng J.F."/>
            <person name="Lucas S."/>
            <person name="Chertkov O."/>
            <person name="Bruce D."/>
            <person name="Brettin T."/>
            <person name="Detter J.C."/>
            <person name="Han C."/>
            <person name="Goodwin L."/>
            <person name="Land M."/>
            <person name="Hauser L."/>
            <person name="Chang Y.J."/>
            <person name="Jeffries C.D."/>
            <person name="Pitluck S."/>
            <person name="Pati A."/>
            <person name="Mavromatis K."/>
            <person name="Ivanova N."/>
            <person name="Ovchinnikova G."/>
            <person name="Chen A."/>
            <person name="Palaniappan K."/>
            <person name="Chain P."/>
            <person name="Rohde M."/>
            <person name="Bristow J."/>
            <person name="Eisen J.A."/>
            <person name="Markowitz V."/>
            <person name="Hugenholtz P."/>
            <person name="Kyrpides N.C."/>
            <person name="Klenk H.P."/>
        </authorList>
    </citation>
    <scope>NUCLEOTIDE SEQUENCE [LARGE SCALE GENOMIC DNA]</scope>
    <source>
        <strain evidence="11">DSM 12940 / JCM 11049 / AX-2</strain>
    </source>
</reference>
<evidence type="ECO:0000256" key="3">
    <source>
        <dbReference type="ARBA" id="ARBA00022692"/>
    </source>
</evidence>
<feature type="compositionally biased region" description="Basic and acidic residues" evidence="6">
    <location>
        <begin position="284"/>
        <end position="295"/>
    </location>
</feature>
<dbReference type="PANTHER" id="PTHR36506">
    <property type="entry name" value="PREFLAGELLIN PEPTIDASE"/>
    <property type="match status" value="1"/>
</dbReference>
<evidence type="ECO:0000313" key="11">
    <source>
        <dbReference type="Proteomes" id="UP000002071"/>
    </source>
</evidence>
<feature type="transmembrane region" description="Helical" evidence="7">
    <location>
        <begin position="12"/>
        <end position="39"/>
    </location>
</feature>
<accession>C7NRL6</accession>
<evidence type="ECO:0000313" key="10">
    <source>
        <dbReference type="EMBL" id="ACV11952.1"/>
    </source>
</evidence>
<feature type="transmembrane region" description="Helical" evidence="7">
    <location>
        <begin position="149"/>
        <end position="172"/>
    </location>
</feature>
<keyword evidence="2" id="KW-1003">Cell membrane</keyword>
<sequence length="375" mass="40503">MPTRSARANTPLAVAFGVNATLPDLLRLLVVPVFGWVAWRDVRTRRVPNRTWLPLLVLGVVLLVWDGWLVWTDGLVVDPRVFTPTPALFVFQVAFSLGLLVPLAYAFWWMGGFGGADAKALIVLAILFPTYPTYLVADMALPAIRQPVGVFALTILSNAVLVGLAYPLALAVRNAFGGHIGKAMVIGRPIAAEDAVEEYGRLLETPDGFTRRGLDLDALRMYLTWRGRSLSELRADPDTYRDPASLPDEPHSPGDGSIPPDGEGPLFPDGEEMIQSEGEGTAHQTDDESTPRSDGGEYEDPWGAEAFFADIEHSAYGTTPAELREGLEVLADSDTVWITPGIPFLVPMFGGLVVSLVAGDMLLWVLEALGIGALG</sequence>
<proteinExistence type="predicted"/>
<dbReference type="Proteomes" id="UP000002071">
    <property type="component" value="Chromosome"/>
</dbReference>
<evidence type="ECO:0000259" key="9">
    <source>
        <dbReference type="Pfam" id="PF06847"/>
    </source>
</evidence>
<feature type="transmembrane region" description="Helical" evidence="7">
    <location>
        <begin position="344"/>
        <end position="366"/>
    </location>
</feature>
<gene>
    <name evidence="10" type="ordered locus">Huta_1780</name>
</gene>
<feature type="domain" description="Preflagellin peptidase C-terminal" evidence="9">
    <location>
        <begin position="322"/>
        <end position="361"/>
    </location>
</feature>
<dbReference type="STRING" id="519442.Huta_1780"/>
<dbReference type="InterPro" id="IPR052218">
    <property type="entry name" value="Preflagellin_Peptidase"/>
</dbReference>
<protein>
    <submittedName>
        <fullName evidence="10">Peptidase A24B, FlaK domain protein</fullName>
    </submittedName>
</protein>
<evidence type="ECO:0000256" key="7">
    <source>
        <dbReference type="SAM" id="Phobius"/>
    </source>
</evidence>
<feature type="region of interest" description="Disordered" evidence="6">
    <location>
        <begin position="236"/>
        <end position="301"/>
    </location>
</feature>
<organism evidence="10 11">
    <name type="scientific">Halorhabdus utahensis (strain DSM 12940 / JCM 11049 / AX-2)</name>
    <dbReference type="NCBI Taxonomy" id="519442"/>
    <lineage>
        <taxon>Archaea</taxon>
        <taxon>Methanobacteriati</taxon>
        <taxon>Methanobacteriota</taxon>
        <taxon>Stenosarchaea group</taxon>
        <taxon>Halobacteria</taxon>
        <taxon>Halobacteriales</taxon>
        <taxon>Haloarculaceae</taxon>
        <taxon>Halorhabdus</taxon>
    </lineage>
</organism>
<keyword evidence="3 7" id="KW-0812">Transmembrane</keyword>